<dbReference type="Gene3D" id="3.40.50.10170">
    <property type="match status" value="1"/>
</dbReference>
<name>A0A1G9S5K0_9FIRM</name>
<dbReference type="NCBIfam" id="TIGR00762">
    <property type="entry name" value="DegV"/>
    <property type="match status" value="1"/>
</dbReference>
<dbReference type="EMBL" id="FNGO01000026">
    <property type="protein sequence ID" value="SDM30756.1"/>
    <property type="molecule type" value="Genomic_DNA"/>
</dbReference>
<dbReference type="PANTHER" id="PTHR33434">
    <property type="entry name" value="DEGV DOMAIN-CONTAINING PROTEIN DR_1986-RELATED"/>
    <property type="match status" value="1"/>
</dbReference>
<organism evidence="2 3">
    <name type="scientific">Halarsenatibacter silvermanii</name>
    <dbReference type="NCBI Taxonomy" id="321763"/>
    <lineage>
        <taxon>Bacteria</taxon>
        <taxon>Bacillati</taxon>
        <taxon>Bacillota</taxon>
        <taxon>Clostridia</taxon>
        <taxon>Halanaerobiales</taxon>
        <taxon>Halarsenatibacteraceae</taxon>
        <taxon>Halarsenatibacter</taxon>
    </lineage>
</organism>
<sequence>MNTRLLVDSACDLPEDLIAKYDIEVLPFVINVDKESFLDGEEITTSEVFAAMEENREISTDQVKPGLIMESFKKQLEDGFNVLYLAFSGKLSGTYQTASMVAEEMMKEYPEMNIDVVDTKSGSVATGILAQKTAALLEKGRKRKHVLNKLQNWIDRIEHIFVLDDLEALRKGGRIGRAKSMVGNFLKVKPLLALKDGEIILESKVRGSARALQGMINFFQKKCDSVSGKSVGISHANDRSRAEKLKENLEEMGADIFCVEMINSVLGVHLGQGGVGLFFLGDDS</sequence>
<dbReference type="GO" id="GO:0008289">
    <property type="term" value="F:lipid binding"/>
    <property type="evidence" value="ECO:0007669"/>
    <property type="project" value="UniProtKB-KW"/>
</dbReference>
<dbReference type="OrthoDB" id="9780216at2"/>
<dbReference type="PROSITE" id="PS51482">
    <property type="entry name" value="DEGV"/>
    <property type="match status" value="1"/>
</dbReference>
<keyword evidence="3" id="KW-1185">Reference proteome</keyword>
<keyword evidence="1" id="KW-0446">Lipid-binding</keyword>
<evidence type="ECO:0000256" key="1">
    <source>
        <dbReference type="ARBA" id="ARBA00023121"/>
    </source>
</evidence>
<dbReference type="AlphaFoldDB" id="A0A1G9S5K0"/>
<evidence type="ECO:0000313" key="3">
    <source>
        <dbReference type="Proteomes" id="UP000199476"/>
    </source>
</evidence>
<protein>
    <submittedName>
        <fullName evidence="2">EDD domain protein, DegV family</fullName>
    </submittedName>
</protein>
<evidence type="ECO:0000313" key="2">
    <source>
        <dbReference type="EMBL" id="SDM30756.1"/>
    </source>
</evidence>
<dbReference type="InterPro" id="IPR050270">
    <property type="entry name" value="DegV_domain_contain"/>
</dbReference>
<dbReference type="Pfam" id="PF02645">
    <property type="entry name" value="DegV"/>
    <property type="match status" value="1"/>
</dbReference>
<reference evidence="2 3" key="1">
    <citation type="submission" date="2016-10" db="EMBL/GenBank/DDBJ databases">
        <authorList>
            <person name="de Groot N.N."/>
        </authorList>
    </citation>
    <scope>NUCLEOTIDE SEQUENCE [LARGE SCALE GENOMIC DNA]</scope>
    <source>
        <strain evidence="2 3">SLAS-1</strain>
    </source>
</reference>
<dbReference type="RefSeq" id="WP_089761723.1">
    <property type="nucleotide sequence ID" value="NZ_FNGO01000026.1"/>
</dbReference>
<dbReference type="InterPro" id="IPR003797">
    <property type="entry name" value="DegV"/>
</dbReference>
<dbReference type="InterPro" id="IPR043168">
    <property type="entry name" value="DegV_C"/>
</dbReference>
<gene>
    <name evidence="2" type="ORF">SAMN04488692_1268</name>
</gene>
<dbReference type="PANTHER" id="PTHR33434:SF2">
    <property type="entry name" value="FATTY ACID-BINDING PROTEIN TM_1468"/>
    <property type="match status" value="1"/>
</dbReference>
<dbReference type="STRING" id="321763.SAMN04488692_1268"/>
<dbReference type="Proteomes" id="UP000199476">
    <property type="component" value="Unassembled WGS sequence"/>
</dbReference>
<proteinExistence type="predicted"/>
<accession>A0A1G9S5K0</accession>
<dbReference type="Gene3D" id="3.30.1180.10">
    <property type="match status" value="1"/>
</dbReference>
<dbReference type="SUPFAM" id="SSF82549">
    <property type="entry name" value="DAK1/DegV-like"/>
    <property type="match status" value="1"/>
</dbReference>